<dbReference type="STRING" id="1340429.A0A2G4SWH1"/>
<dbReference type="InterPro" id="IPR013085">
    <property type="entry name" value="U1-CZ_Znf_C2H2"/>
</dbReference>
<gene>
    <name evidence="7" type="ORF">RHIMIDRAFT_237160</name>
</gene>
<feature type="compositionally biased region" description="Basic residues" evidence="4">
    <location>
        <begin position="263"/>
        <end position="274"/>
    </location>
</feature>
<evidence type="ECO:0000256" key="5">
    <source>
        <dbReference type="SAM" id="SignalP"/>
    </source>
</evidence>
<dbReference type="Pfam" id="PF06220">
    <property type="entry name" value="zf-U1"/>
    <property type="match status" value="1"/>
</dbReference>
<dbReference type="InterPro" id="IPR040023">
    <property type="entry name" value="WBP4"/>
</dbReference>
<name>A0A2G4SWH1_RHIZD</name>
<keyword evidence="3" id="KW-0862">Zinc</keyword>
<evidence type="ECO:0000259" key="6">
    <source>
        <dbReference type="SMART" id="SM00451"/>
    </source>
</evidence>
<dbReference type="GO" id="GO:0071011">
    <property type="term" value="C:precatalytic spliceosome"/>
    <property type="evidence" value="ECO:0007669"/>
    <property type="project" value="TreeGrafter"/>
</dbReference>
<keyword evidence="1" id="KW-0479">Metal-binding</keyword>
<feature type="compositionally biased region" description="Low complexity" evidence="4">
    <location>
        <begin position="109"/>
        <end position="135"/>
    </location>
</feature>
<evidence type="ECO:0000256" key="4">
    <source>
        <dbReference type="SAM" id="MobiDB-lite"/>
    </source>
</evidence>
<dbReference type="InterPro" id="IPR036236">
    <property type="entry name" value="Znf_C2H2_sf"/>
</dbReference>
<keyword evidence="8" id="KW-1185">Reference proteome</keyword>
<keyword evidence="2" id="KW-0863">Zinc-finger</keyword>
<keyword evidence="5" id="KW-0732">Signal</keyword>
<feature type="signal peptide" evidence="5">
    <location>
        <begin position="1"/>
        <end position="18"/>
    </location>
</feature>
<feature type="compositionally biased region" description="Acidic residues" evidence="4">
    <location>
        <begin position="214"/>
        <end position="226"/>
    </location>
</feature>
<feature type="region of interest" description="Disordered" evidence="4">
    <location>
        <begin position="183"/>
        <end position="274"/>
    </location>
</feature>
<evidence type="ECO:0000313" key="7">
    <source>
        <dbReference type="EMBL" id="PHZ13138.1"/>
    </source>
</evidence>
<feature type="domain" description="U1-type" evidence="6">
    <location>
        <begin position="31"/>
        <end position="66"/>
    </location>
</feature>
<dbReference type="Gene3D" id="3.30.160.60">
    <property type="entry name" value="Classic Zinc Finger"/>
    <property type="match status" value="1"/>
</dbReference>
<proteinExistence type="predicted"/>
<accession>A0A2G4SWH1</accession>
<dbReference type="GO" id="GO:0003723">
    <property type="term" value="F:RNA binding"/>
    <property type="evidence" value="ECO:0007669"/>
    <property type="project" value="TreeGrafter"/>
</dbReference>
<dbReference type="PANTHER" id="PTHR13173:SF10">
    <property type="entry name" value="WW DOMAIN-BINDING PROTEIN 4"/>
    <property type="match status" value="1"/>
</dbReference>
<organism evidence="7 8">
    <name type="scientific">Rhizopus microsporus ATCC 52813</name>
    <dbReference type="NCBI Taxonomy" id="1340429"/>
    <lineage>
        <taxon>Eukaryota</taxon>
        <taxon>Fungi</taxon>
        <taxon>Fungi incertae sedis</taxon>
        <taxon>Mucoromycota</taxon>
        <taxon>Mucoromycotina</taxon>
        <taxon>Mucoromycetes</taxon>
        <taxon>Mucorales</taxon>
        <taxon>Mucorineae</taxon>
        <taxon>Rhizopodaceae</taxon>
        <taxon>Rhizopus</taxon>
    </lineage>
</organism>
<dbReference type="InterPro" id="IPR003604">
    <property type="entry name" value="Matrin/U1-like-C_Znf_C2H2"/>
</dbReference>
<evidence type="ECO:0000256" key="1">
    <source>
        <dbReference type="ARBA" id="ARBA00022723"/>
    </source>
</evidence>
<dbReference type="EMBL" id="KZ303848">
    <property type="protein sequence ID" value="PHZ13138.1"/>
    <property type="molecule type" value="Genomic_DNA"/>
</dbReference>
<dbReference type="GeneID" id="35439694"/>
<dbReference type="SMART" id="SM00451">
    <property type="entry name" value="ZnF_U1"/>
    <property type="match status" value="1"/>
</dbReference>
<evidence type="ECO:0000313" key="8">
    <source>
        <dbReference type="Proteomes" id="UP000242254"/>
    </source>
</evidence>
<dbReference type="SUPFAM" id="SSF57667">
    <property type="entry name" value="beta-beta-alpha zinc fingers"/>
    <property type="match status" value="1"/>
</dbReference>
<evidence type="ECO:0000256" key="2">
    <source>
        <dbReference type="ARBA" id="ARBA00022771"/>
    </source>
</evidence>
<feature type="chain" id="PRO_5013969119" description="U1-type domain-containing protein" evidence="5">
    <location>
        <begin position="19"/>
        <end position="274"/>
    </location>
</feature>
<dbReference type="GO" id="GO:0008270">
    <property type="term" value="F:zinc ion binding"/>
    <property type="evidence" value="ECO:0007669"/>
    <property type="project" value="UniProtKB-KW"/>
</dbReference>
<protein>
    <recommendedName>
        <fullName evidence="6">U1-type domain-containing protein</fullName>
    </recommendedName>
</protein>
<dbReference type="AlphaFoldDB" id="A0A2G4SWH1"/>
<dbReference type="Proteomes" id="UP000242254">
    <property type="component" value="Unassembled WGS sequence"/>
</dbReference>
<dbReference type="RefSeq" id="XP_023466846.1">
    <property type="nucleotide sequence ID" value="XM_023608704.1"/>
</dbReference>
<reference evidence="7 8" key="1">
    <citation type="journal article" date="2016" name="Proc. Natl. Acad. Sci. U.S.A.">
        <title>Lipid metabolic changes in an early divergent fungus govern the establishment of a mutualistic symbiosis with endobacteria.</title>
        <authorList>
            <person name="Lastovetsky O.A."/>
            <person name="Gaspar M.L."/>
            <person name="Mondo S.J."/>
            <person name="LaButti K.M."/>
            <person name="Sandor L."/>
            <person name="Grigoriev I.V."/>
            <person name="Henry S.A."/>
            <person name="Pawlowska T.E."/>
        </authorList>
    </citation>
    <scope>NUCLEOTIDE SEQUENCE [LARGE SCALE GENOMIC DNA]</scope>
    <source>
        <strain evidence="7 8">ATCC 52813</strain>
    </source>
</reference>
<feature type="region of interest" description="Disordered" evidence="4">
    <location>
        <begin position="103"/>
        <end position="136"/>
    </location>
</feature>
<evidence type="ECO:0000256" key="3">
    <source>
        <dbReference type="ARBA" id="ARBA00022833"/>
    </source>
</evidence>
<dbReference type="GO" id="GO:0000398">
    <property type="term" value="P:mRNA splicing, via spliceosome"/>
    <property type="evidence" value="ECO:0007669"/>
    <property type="project" value="InterPro"/>
</dbReference>
<dbReference type="PANTHER" id="PTHR13173">
    <property type="entry name" value="WW DOMAIN BINDING PROTEIN 4"/>
    <property type="match status" value="1"/>
</dbReference>
<sequence>MKLKWFIIAFLYLPCSETVFELIMADYWVSQQKHWCKYCKKFVANNKPSISLHENGTAHKAQVERFLRNVYKKGREEKEQQESVRKELQRIEQAALLSISMKDGPKHLSSSSTSSSMTTVNKPSASRVSRTSTSTGAYGYGANYYVPTIEELRNPAVIEQKVEGREEWAVSKDVAKVGEWEVVTPMTPPKSEPGTTKRDDQQQQRSTHDQAPEFQDDDEGINEEDLNAFKLKEKEYPTNAISIDDSTEQVVFKKRKLADSSISRKKKPLRKKEE</sequence>
<feature type="compositionally biased region" description="Basic and acidic residues" evidence="4">
    <location>
        <begin position="195"/>
        <end position="211"/>
    </location>
</feature>